<keyword evidence="3 6" id="KW-0521">NADP</keyword>
<dbReference type="Gene3D" id="3.40.50.720">
    <property type="entry name" value="NAD(P)-binding Rossmann-like Domain"/>
    <property type="match status" value="1"/>
</dbReference>
<comment type="similarity">
    <text evidence="1 6 9">Belongs to the pyrroline-5-carboxylate reductase family.</text>
</comment>
<comment type="function">
    <text evidence="5 6">Catalyzes the reduction of 1-pyrroline-5-carboxylate (PCA) to L-proline.</text>
</comment>
<dbReference type="EMBL" id="BBXV01000042">
    <property type="protein sequence ID" value="GAQ19262.1"/>
    <property type="molecule type" value="Genomic_DNA"/>
</dbReference>
<dbReference type="Pfam" id="PF14748">
    <property type="entry name" value="P5CR_dimer"/>
    <property type="match status" value="1"/>
</dbReference>
<dbReference type="PANTHER" id="PTHR11645">
    <property type="entry name" value="PYRROLINE-5-CARBOXYLATE REDUCTASE"/>
    <property type="match status" value="1"/>
</dbReference>
<evidence type="ECO:0000313" key="12">
    <source>
        <dbReference type="EMBL" id="GAQ19262.1"/>
    </source>
</evidence>
<dbReference type="PANTHER" id="PTHR11645:SF49">
    <property type="entry name" value="PYRROLINE-5-CARBOXYLATE REDUCTASE 1"/>
    <property type="match status" value="1"/>
</dbReference>
<keyword evidence="6" id="KW-0963">Cytoplasm</keyword>
<name>A0A0U9H9A6_9BACI</name>
<feature type="domain" description="Pyrroline-5-carboxylate reductase catalytic N-terminal" evidence="10">
    <location>
        <begin position="7"/>
        <end position="103"/>
    </location>
</feature>
<dbReference type="FunFam" id="1.10.3730.10:FF:000001">
    <property type="entry name" value="Pyrroline-5-carboxylate reductase"/>
    <property type="match status" value="1"/>
</dbReference>
<evidence type="ECO:0000256" key="5">
    <source>
        <dbReference type="ARBA" id="ARBA00058118"/>
    </source>
</evidence>
<dbReference type="InterPro" id="IPR008927">
    <property type="entry name" value="6-PGluconate_DH-like_C_sf"/>
</dbReference>
<dbReference type="EC" id="1.5.1.2" evidence="6 7"/>
<dbReference type="UniPathway" id="UPA00098">
    <property type="reaction ID" value="UER00361"/>
</dbReference>
<evidence type="ECO:0000256" key="2">
    <source>
        <dbReference type="ARBA" id="ARBA00022650"/>
    </source>
</evidence>
<dbReference type="Pfam" id="PF03807">
    <property type="entry name" value="F420_oxidored"/>
    <property type="match status" value="1"/>
</dbReference>
<evidence type="ECO:0000259" key="10">
    <source>
        <dbReference type="Pfam" id="PF03807"/>
    </source>
</evidence>
<comment type="subcellular location">
    <subcellularLocation>
        <location evidence="6">Cytoplasm</location>
    </subcellularLocation>
</comment>
<feature type="binding site" evidence="8">
    <location>
        <begin position="74"/>
        <end position="77"/>
    </location>
    <ligand>
        <name>NADP(+)</name>
        <dbReference type="ChEBI" id="CHEBI:58349"/>
    </ligand>
</feature>
<dbReference type="SUPFAM" id="SSF48179">
    <property type="entry name" value="6-phosphogluconate dehydrogenase C-terminal domain-like"/>
    <property type="match status" value="1"/>
</dbReference>
<dbReference type="Proteomes" id="UP000052946">
    <property type="component" value="Unassembled WGS sequence"/>
</dbReference>
<organism evidence="12 13">
    <name type="scientific">Oceanobacillus picturae</name>
    <dbReference type="NCBI Taxonomy" id="171693"/>
    <lineage>
        <taxon>Bacteria</taxon>
        <taxon>Bacillati</taxon>
        <taxon>Bacillota</taxon>
        <taxon>Bacilli</taxon>
        <taxon>Bacillales</taxon>
        <taxon>Bacillaceae</taxon>
        <taxon>Oceanobacillus</taxon>
    </lineage>
</organism>
<keyword evidence="6 9" id="KW-0028">Amino-acid biosynthesis</keyword>
<dbReference type="InterPro" id="IPR036291">
    <property type="entry name" value="NAD(P)-bd_dom_sf"/>
</dbReference>
<protein>
    <recommendedName>
        <fullName evidence="6 7">Pyrroline-5-carboxylate reductase</fullName>
        <shortName evidence="6">P5C reductase</shortName>
        <shortName evidence="6">P5CR</shortName>
        <ecNumber evidence="6 7">1.5.1.2</ecNumber>
    </recommendedName>
    <alternativeName>
        <fullName evidence="6">PCA reductase</fullName>
    </alternativeName>
</protein>
<feature type="binding site" evidence="8">
    <location>
        <begin position="11"/>
        <end position="16"/>
    </location>
    <ligand>
        <name>NADP(+)</name>
        <dbReference type="ChEBI" id="CHEBI:58349"/>
    </ligand>
</feature>
<dbReference type="SUPFAM" id="SSF51735">
    <property type="entry name" value="NAD(P)-binding Rossmann-fold domains"/>
    <property type="match status" value="1"/>
</dbReference>
<dbReference type="GO" id="GO:0005737">
    <property type="term" value="C:cytoplasm"/>
    <property type="evidence" value="ECO:0007669"/>
    <property type="project" value="UniProtKB-SubCell"/>
</dbReference>
<dbReference type="NCBIfam" id="TIGR00112">
    <property type="entry name" value="proC"/>
    <property type="match status" value="1"/>
</dbReference>
<proteinExistence type="inferred from homology"/>
<evidence type="ECO:0000256" key="8">
    <source>
        <dbReference type="PIRSR" id="PIRSR000193-1"/>
    </source>
</evidence>
<comment type="pathway">
    <text evidence="6 9">Amino-acid biosynthesis; L-proline biosynthesis; L-proline from L-glutamate 5-semialdehyde: step 1/1.</text>
</comment>
<evidence type="ECO:0000256" key="9">
    <source>
        <dbReference type="RuleBase" id="RU003903"/>
    </source>
</evidence>
<reference evidence="12 13" key="2">
    <citation type="journal article" date="2016" name="Genome Announc.">
        <title>Draft Genome Sequence of Oceanobacillus picturae Heshi-B3, Isolated from Fermented Rice Bran in a Traditional Japanese Seafood Dish.</title>
        <authorList>
            <person name="Akuzawa S."/>
            <person name="Nagaoka J."/>
            <person name="Kanekatsu M."/>
            <person name="Kanesaki Y."/>
            <person name="Suzuki T."/>
        </authorList>
    </citation>
    <scope>NUCLEOTIDE SEQUENCE [LARGE SCALE GENOMIC DNA]</scope>
    <source>
        <strain evidence="12 13">Heshi-B3</strain>
    </source>
</reference>
<comment type="catalytic activity">
    <reaction evidence="6 9">
        <text>L-proline + NADP(+) = (S)-1-pyrroline-5-carboxylate + NADPH + 2 H(+)</text>
        <dbReference type="Rhea" id="RHEA:14109"/>
        <dbReference type="ChEBI" id="CHEBI:15378"/>
        <dbReference type="ChEBI" id="CHEBI:17388"/>
        <dbReference type="ChEBI" id="CHEBI:57783"/>
        <dbReference type="ChEBI" id="CHEBI:58349"/>
        <dbReference type="ChEBI" id="CHEBI:60039"/>
        <dbReference type="EC" id="1.5.1.2"/>
    </reaction>
</comment>
<dbReference type="InterPro" id="IPR053790">
    <property type="entry name" value="P5CR-like_CS"/>
</dbReference>
<evidence type="ECO:0000313" key="13">
    <source>
        <dbReference type="Proteomes" id="UP000052946"/>
    </source>
</evidence>
<evidence type="ECO:0000256" key="3">
    <source>
        <dbReference type="ARBA" id="ARBA00022857"/>
    </source>
</evidence>
<dbReference type="InterPro" id="IPR028939">
    <property type="entry name" value="P5C_Rdtase_cat_N"/>
</dbReference>
<sequence>MNLNNKRIAFLGAGNMAEAIISGFIQSGKLSTEQIVVTNRSNQERLNELKNKYDIKAVTKDQLDYTTIDIFILAMKPKDIDGVMEELRQKITADQLLISVLAGISTTYMEENLNDLQQVIRVMPNTSSMIQESATAVSPGKNVDMNQVLLVKELMKCIGEAYILDEDKMDIYTGIAGSGPAYFYNLMEHVEEVGHQAGLDRELVREIGAQTLYGAAKMIMEQEQTPKELRENITSPNGTTAAGLDALNEHGGGMAIIEAIKSAASRSKALSKKPEKKLALQK</sequence>
<dbReference type="PROSITE" id="PS00521">
    <property type="entry name" value="P5CR"/>
    <property type="match status" value="1"/>
</dbReference>
<dbReference type="AlphaFoldDB" id="A0A0U9H9A6"/>
<dbReference type="GO" id="GO:0055129">
    <property type="term" value="P:L-proline biosynthetic process"/>
    <property type="evidence" value="ECO:0007669"/>
    <property type="project" value="UniProtKB-UniRule"/>
</dbReference>
<evidence type="ECO:0000256" key="4">
    <source>
        <dbReference type="ARBA" id="ARBA00023002"/>
    </source>
</evidence>
<evidence type="ECO:0000256" key="7">
    <source>
        <dbReference type="NCBIfam" id="TIGR00112"/>
    </source>
</evidence>
<dbReference type="InterPro" id="IPR000304">
    <property type="entry name" value="Pyrroline-COOH_reductase"/>
</dbReference>
<reference evidence="13" key="1">
    <citation type="submission" date="2015-07" db="EMBL/GenBank/DDBJ databases">
        <title>Draft Genome Sequence of Oceanobacillus picturae Heshi-B3 that Was Isolated from Fermented Rice Bran with Aging Salted Mackerel, Which Was Named Heshiko as Traditional Fermented Seafood in Japan.</title>
        <authorList>
            <person name="Akuzawa S."/>
            <person name="Nakagawa J."/>
            <person name="Kanekatsu T."/>
            <person name="Kanesaki Y."/>
            <person name="Suzuki T."/>
        </authorList>
    </citation>
    <scope>NUCLEOTIDE SEQUENCE [LARGE SCALE GENOMIC DNA]</scope>
    <source>
        <strain evidence="13">Heshi-B3</strain>
    </source>
</reference>
<keyword evidence="4 6" id="KW-0560">Oxidoreductase</keyword>
<dbReference type="HAMAP" id="MF_01925">
    <property type="entry name" value="P5C_reductase"/>
    <property type="match status" value="1"/>
</dbReference>
<evidence type="ECO:0000256" key="1">
    <source>
        <dbReference type="ARBA" id="ARBA00005525"/>
    </source>
</evidence>
<gene>
    <name evidence="6" type="primary">proC</name>
    <name evidence="12" type="ORF">OPHB3_3224</name>
</gene>
<evidence type="ECO:0000259" key="11">
    <source>
        <dbReference type="Pfam" id="PF14748"/>
    </source>
</evidence>
<dbReference type="Gene3D" id="1.10.3730.10">
    <property type="entry name" value="ProC C-terminal domain-like"/>
    <property type="match status" value="1"/>
</dbReference>
<feature type="domain" description="Pyrroline-5-carboxylate reductase dimerisation" evidence="11">
    <location>
        <begin position="166"/>
        <end position="270"/>
    </location>
</feature>
<comment type="caution">
    <text evidence="12">The sequence shown here is derived from an EMBL/GenBank/DDBJ whole genome shotgun (WGS) entry which is preliminary data.</text>
</comment>
<dbReference type="InterPro" id="IPR029036">
    <property type="entry name" value="P5CR_dimer"/>
</dbReference>
<comment type="catalytic activity">
    <reaction evidence="6">
        <text>L-proline + NAD(+) = (S)-1-pyrroline-5-carboxylate + NADH + 2 H(+)</text>
        <dbReference type="Rhea" id="RHEA:14105"/>
        <dbReference type="ChEBI" id="CHEBI:15378"/>
        <dbReference type="ChEBI" id="CHEBI:17388"/>
        <dbReference type="ChEBI" id="CHEBI:57540"/>
        <dbReference type="ChEBI" id="CHEBI:57945"/>
        <dbReference type="ChEBI" id="CHEBI:60039"/>
        <dbReference type="EC" id="1.5.1.2"/>
    </reaction>
</comment>
<keyword evidence="2 6" id="KW-0641">Proline biosynthesis</keyword>
<evidence type="ECO:0000256" key="6">
    <source>
        <dbReference type="HAMAP-Rule" id="MF_01925"/>
    </source>
</evidence>
<dbReference type="PIRSF" id="PIRSF000193">
    <property type="entry name" value="Pyrrol-5-carb_rd"/>
    <property type="match status" value="1"/>
</dbReference>
<dbReference type="GO" id="GO:0004735">
    <property type="term" value="F:pyrroline-5-carboxylate reductase activity"/>
    <property type="evidence" value="ECO:0007669"/>
    <property type="project" value="UniProtKB-UniRule"/>
</dbReference>
<accession>A0A0U9H9A6</accession>